<name>A0ABU5WTF0_9BURK</name>
<evidence type="ECO:0000313" key="2">
    <source>
        <dbReference type="Proteomes" id="UP001304467"/>
    </source>
</evidence>
<keyword evidence="2" id="KW-1185">Reference proteome</keyword>
<organism evidence="1 2">
    <name type="scientific">Burkholderia anthinoferrum</name>
    <dbReference type="NCBI Taxonomy" id="3090833"/>
    <lineage>
        <taxon>Bacteria</taxon>
        <taxon>Pseudomonadati</taxon>
        <taxon>Pseudomonadota</taxon>
        <taxon>Betaproteobacteria</taxon>
        <taxon>Burkholderiales</taxon>
        <taxon>Burkholderiaceae</taxon>
        <taxon>Burkholderia</taxon>
    </lineage>
</organism>
<gene>
    <name evidence="1" type="ORF">SB593_25385</name>
</gene>
<dbReference type="RefSeq" id="WP_323620736.1">
    <property type="nucleotide sequence ID" value="NZ_JAWRKY010000001.1"/>
</dbReference>
<sequence>MLTDVEVFAIRATDLPDHLREKLYPELTPRCSACGGTGDVHDATGERRGVCTACLASAEPPLSSR</sequence>
<reference evidence="1 2" key="1">
    <citation type="journal article" date="2023" name="Front. Microbiol.">
        <title>Genomic analyses of Burkholderia respiratory isolates indicates two evolutionarily distinct B. anthina clades.</title>
        <authorList>
            <person name="Pham A."/>
            <person name="Volmer J.G."/>
            <person name="Chambers D.C."/>
            <person name="Smith D.J."/>
            <person name="Reid D.W."/>
            <person name="Burr L."/>
            <person name="Wells T.J."/>
        </authorList>
    </citation>
    <scope>NUCLEOTIDE SEQUENCE [LARGE SCALE GENOMIC DNA]</scope>
    <source>
        <strain evidence="1 2">BCCIQ07A</strain>
    </source>
</reference>
<evidence type="ECO:0000313" key="1">
    <source>
        <dbReference type="EMBL" id="MEB2582281.1"/>
    </source>
</evidence>
<comment type="caution">
    <text evidence="1">The sequence shown here is derived from an EMBL/GenBank/DDBJ whole genome shotgun (WGS) entry which is preliminary data.</text>
</comment>
<protein>
    <submittedName>
        <fullName evidence="1">Uncharacterized protein</fullName>
    </submittedName>
</protein>
<dbReference type="EMBL" id="JAWRLE010000049">
    <property type="protein sequence ID" value="MEB2582281.1"/>
    <property type="molecule type" value="Genomic_DNA"/>
</dbReference>
<dbReference type="Proteomes" id="UP001304467">
    <property type="component" value="Unassembled WGS sequence"/>
</dbReference>
<proteinExistence type="predicted"/>
<accession>A0ABU5WTF0</accession>